<evidence type="ECO:0000313" key="3">
    <source>
        <dbReference type="Proteomes" id="UP000034329"/>
    </source>
</evidence>
<evidence type="ECO:0000256" key="1">
    <source>
        <dbReference type="SAM" id="Phobius"/>
    </source>
</evidence>
<accession>A0A0G1MP55</accession>
<reference evidence="2 3" key="1">
    <citation type="journal article" date="2015" name="Nature">
        <title>rRNA introns, odd ribosomes, and small enigmatic genomes across a large radiation of phyla.</title>
        <authorList>
            <person name="Brown C.T."/>
            <person name="Hug L.A."/>
            <person name="Thomas B.C."/>
            <person name="Sharon I."/>
            <person name="Castelle C.J."/>
            <person name="Singh A."/>
            <person name="Wilkins M.J."/>
            <person name="Williams K.H."/>
            <person name="Banfield J.F."/>
        </authorList>
    </citation>
    <scope>NUCLEOTIDE SEQUENCE [LARGE SCALE GENOMIC DNA]</scope>
</reference>
<feature type="transmembrane region" description="Helical" evidence="1">
    <location>
        <begin position="12"/>
        <end position="34"/>
    </location>
</feature>
<dbReference type="AlphaFoldDB" id="A0A0G1MP55"/>
<evidence type="ECO:0000313" key="2">
    <source>
        <dbReference type="EMBL" id="KKU09897.1"/>
    </source>
</evidence>
<evidence type="ECO:0008006" key="4">
    <source>
        <dbReference type="Google" id="ProtNLM"/>
    </source>
</evidence>
<gene>
    <name evidence="2" type="ORF">UX13_C0026G0013</name>
</gene>
<dbReference type="Proteomes" id="UP000034329">
    <property type="component" value="Unassembled WGS sequence"/>
</dbReference>
<sequence length="61" mass="7230">MKRYNKYWKDHPYYNAFVHVAGGLALGFLLWGYFEIGNITWGWILGIAWLAGHLWPFLNDK</sequence>
<proteinExistence type="predicted"/>
<feature type="transmembrane region" description="Helical" evidence="1">
    <location>
        <begin position="40"/>
        <end position="58"/>
    </location>
</feature>
<organism evidence="2 3">
    <name type="scientific">Candidatus Woesebacteria bacterium GW2011_GWB1_45_5</name>
    <dbReference type="NCBI Taxonomy" id="1618581"/>
    <lineage>
        <taxon>Bacteria</taxon>
        <taxon>Candidatus Woeseibacteriota</taxon>
    </lineage>
</organism>
<keyword evidence="1" id="KW-0812">Transmembrane</keyword>
<keyword evidence="1" id="KW-1133">Transmembrane helix</keyword>
<name>A0A0G1MP55_9BACT</name>
<comment type="caution">
    <text evidence="2">The sequence shown here is derived from an EMBL/GenBank/DDBJ whole genome shotgun (WGS) entry which is preliminary data.</text>
</comment>
<dbReference type="EMBL" id="LCLA01000026">
    <property type="protein sequence ID" value="KKU09897.1"/>
    <property type="molecule type" value="Genomic_DNA"/>
</dbReference>
<keyword evidence="1" id="KW-0472">Membrane</keyword>
<protein>
    <recommendedName>
        <fullName evidence="4">2TM domain-containing protein</fullName>
    </recommendedName>
</protein>